<dbReference type="Pfam" id="PF00892">
    <property type="entry name" value="EamA"/>
    <property type="match status" value="1"/>
</dbReference>
<dbReference type="InterPro" id="IPR000620">
    <property type="entry name" value="EamA_dom"/>
</dbReference>
<evidence type="ECO:0000259" key="2">
    <source>
        <dbReference type="Pfam" id="PF00892"/>
    </source>
</evidence>
<dbReference type="InterPro" id="IPR037185">
    <property type="entry name" value="EmrE-like"/>
</dbReference>
<evidence type="ECO:0000256" key="1">
    <source>
        <dbReference type="SAM" id="Phobius"/>
    </source>
</evidence>
<reference evidence="3" key="1">
    <citation type="submission" date="2019-08" db="EMBL/GenBank/DDBJ databases">
        <authorList>
            <person name="Kucharzyk K."/>
            <person name="Murdoch R.W."/>
            <person name="Higgins S."/>
            <person name="Loffler F."/>
        </authorList>
    </citation>
    <scope>NUCLEOTIDE SEQUENCE</scope>
</reference>
<organism evidence="3">
    <name type="scientific">bioreactor metagenome</name>
    <dbReference type="NCBI Taxonomy" id="1076179"/>
    <lineage>
        <taxon>unclassified sequences</taxon>
        <taxon>metagenomes</taxon>
        <taxon>ecological metagenomes</taxon>
    </lineage>
</organism>
<dbReference type="EMBL" id="VSSQ01011188">
    <property type="protein sequence ID" value="MPM46217.1"/>
    <property type="molecule type" value="Genomic_DNA"/>
</dbReference>
<dbReference type="AlphaFoldDB" id="A0A644ZZK7"/>
<accession>A0A644ZZK7</accession>
<gene>
    <name evidence="3" type="ORF">SDC9_92915</name>
</gene>
<dbReference type="GO" id="GO:0016020">
    <property type="term" value="C:membrane"/>
    <property type="evidence" value="ECO:0007669"/>
    <property type="project" value="InterPro"/>
</dbReference>
<keyword evidence="1" id="KW-0472">Membrane</keyword>
<name>A0A644ZZK7_9ZZZZ</name>
<protein>
    <recommendedName>
        <fullName evidence="2">EamA domain-containing protein</fullName>
    </recommendedName>
</protein>
<sequence length="74" mass="7756">MRSITLGAVFGPFVGVALSLYAVQHTHTGIAATLMALVPIFIIVPSAIMFHEKITTRQVIGAAVSIAGASIFFL</sequence>
<dbReference type="Gene3D" id="1.10.3730.20">
    <property type="match status" value="1"/>
</dbReference>
<comment type="caution">
    <text evidence="3">The sequence shown here is derived from an EMBL/GenBank/DDBJ whole genome shotgun (WGS) entry which is preliminary data.</text>
</comment>
<keyword evidence="1" id="KW-0812">Transmembrane</keyword>
<proteinExistence type="predicted"/>
<keyword evidence="1" id="KW-1133">Transmembrane helix</keyword>
<feature type="domain" description="EamA" evidence="2">
    <location>
        <begin position="5"/>
        <end position="73"/>
    </location>
</feature>
<dbReference type="SUPFAM" id="SSF103481">
    <property type="entry name" value="Multidrug resistance efflux transporter EmrE"/>
    <property type="match status" value="1"/>
</dbReference>
<evidence type="ECO:0000313" key="3">
    <source>
        <dbReference type="EMBL" id="MPM46217.1"/>
    </source>
</evidence>
<feature type="transmembrane region" description="Helical" evidence="1">
    <location>
        <begin position="29"/>
        <end position="50"/>
    </location>
</feature>